<feature type="chain" id="PRO_5045069566" evidence="2">
    <location>
        <begin position="25"/>
        <end position="112"/>
    </location>
</feature>
<evidence type="ECO:0000256" key="1">
    <source>
        <dbReference type="SAM" id="MobiDB-lite"/>
    </source>
</evidence>
<reference evidence="3 4" key="1">
    <citation type="submission" date="2021-08" db="EMBL/GenBank/DDBJ databases">
        <title>Shewanella putrefaciens YZ-J, complete genome.</title>
        <authorList>
            <person name="Yi Z."/>
        </authorList>
    </citation>
    <scope>NUCLEOTIDE SEQUENCE [LARGE SCALE GENOMIC DNA]</scope>
    <source>
        <strain evidence="3 4">YZ-J</strain>
    </source>
</reference>
<accession>A0ABX8XGD4</accession>
<evidence type="ECO:0000256" key="2">
    <source>
        <dbReference type="SAM" id="SignalP"/>
    </source>
</evidence>
<evidence type="ECO:0000313" key="3">
    <source>
        <dbReference type="EMBL" id="QYX74340.1"/>
    </source>
</evidence>
<dbReference type="GeneID" id="67443210"/>
<dbReference type="RefSeq" id="WP_011789638.1">
    <property type="nucleotide sequence ID" value="NZ_BMPK01000003.1"/>
</dbReference>
<dbReference type="Proteomes" id="UP000827084">
    <property type="component" value="Chromosome"/>
</dbReference>
<feature type="signal peptide" evidence="2">
    <location>
        <begin position="1"/>
        <end position="24"/>
    </location>
</feature>
<protein>
    <submittedName>
        <fullName evidence="3">Uncharacterized protein</fullName>
    </submittedName>
</protein>
<keyword evidence="4" id="KW-1185">Reference proteome</keyword>
<organism evidence="3 4">
    <name type="scientific">Shewanella putrefaciens</name>
    <name type="common">Pseudomonas putrefaciens</name>
    <dbReference type="NCBI Taxonomy" id="24"/>
    <lineage>
        <taxon>Bacteria</taxon>
        <taxon>Pseudomonadati</taxon>
        <taxon>Pseudomonadota</taxon>
        <taxon>Gammaproteobacteria</taxon>
        <taxon>Alteromonadales</taxon>
        <taxon>Shewanellaceae</taxon>
        <taxon>Shewanella</taxon>
    </lineage>
</organism>
<evidence type="ECO:0000313" key="4">
    <source>
        <dbReference type="Proteomes" id="UP000827084"/>
    </source>
</evidence>
<gene>
    <name evidence="3" type="ORF">K3G22_08080</name>
</gene>
<sequence length="112" mass="12535">MNKFTLMVIGGIALSFITSINAFAKNEYEQDKQGKGLPPGLQKKVDRGEPLPPGWQKKLRRGDILELDIYNRGRIVVPLDKDGIVSIQIEGALIKLDDKTRTILDIVNVITY</sequence>
<keyword evidence="2" id="KW-0732">Signal</keyword>
<dbReference type="Gene3D" id="3.10.450.160">
    <property type="entry name" value="inner membrane protein cigr"/>
    <property type="match status" value="1"/>
</dbReference>
<feature type="region of interest" description="Disordered" evidence="1">
    <location>
        <begin position="29"/>
        <end position="52"/>
    </location>
</feature>
<name>A0ABX8XGD4_SHEPU</name>
<proteinExistence type="predicted"/>
<dbReference type="EMBL" id="CP080635">
    <property type="protein sequence ID" value="QYX74340.1"/>
    <property type="molecule type" value="Genomic_DNA"/>
</dbReference>